<feature type="region of interest" description="Disordered" evidence="5">
    <location>
        <begin position="77"/>
        <end position="104"/>
    </location>
</feature>
<dbReference type="GO" id="GO:0019784">
    <property type="term" value="F:deNEDDylase activity"/>
    <property type="evidence" value="ECO:0007669"/>
    <property type="project" value="InterPro"/>
</dbReference>
<evidence type="ECO:0000256" key="5">
    <source>
        <dbReference type="SAM" id="MobiDB-lite"/>
    </source>
</evidence>
<proteinExistence type="inferred from homology"/>
<dbReference type="RefSeq" id="XP_067177965.1">
    <property type="nucleotide sequence ID" value="XM_067321734.1"/>
</dbReference>
<keyword evidence="4" id="KW-0788">Thiol protease</keyword>
<feature type="compositionally biased region" description="Basic and acidic residues" evidence="5">
    <location>
        <begin position="41"/>
        <end position="53"/>
    </location>
</feature>
<dbReference type="GO" id="GO:0006508">
    <property type="term" value="P:proteolysis"/>
    <property type="evidence" value="ECO:0007669"/>
    <property type="project" value="UniProtKB-KW"/>
</dbReference>
<dbReference type="GO" id="GO:0008234">
    <property type="term" value="F:cysteine-type peptidase activity"/>
    <property type="evidence" value="ECO:0007669"/>
    <property type="project" value="UniProtKB-KW"/>
</dbReference>
<reference evidence="7 8" key="1">
    <citation type="submission" date="2021-03" db="EMBL/GenBank/DDBJ databases">
        <title>Leishmania (Mundinia) martiniquensis Genome sequencing and assembly.</title>
        <authorList>
            <person name="Almutairi H."/>
            <person name="Gatherer D."/>
        </authorList>
    </citation>
    <scope>NUCLEOTIDE SEQUENCE [LARGE SCALE GENOMIC DNA]</scope>
    <source>
        <strain evidence="7">LSCM1</strain>
    </source>
</reference>
<organism evidence="7 8">
    <name type="scientific">Leishmania martiniquensis</name>
    <dbReference type="NCBI Taxonomy" id="1580590"/>
    <lineage>
        <taxon>Eukaryota</taxon>
        <taxon>Discoba</taxon>
        <taxon>Euglenozoa</taxon>
        <taxon>Kinetoplastea</taxon>
        <taxon>Metakinetoplastina</taxon>
        <taxon>Trypanosomatida</taxon>
        <taxon>Trypanosomatidae</taxon>
        <taxon>Leishmaniinae</taxon>
        <taxon>Leishmania</taxon>
    </lineage>
</organism>
<dbReference type="Proteomes" id="UP000673552">
    <property type="component" value="Chromosome 26"/>
</dbReference>
<evidence type="ECO:0000256" key="2">
    <source>
        <dbReference type="ARBA" id="ARBA00022670"/>
    </source>
</evidence>
<dbReference type="KEGG" id="lmat:92514246"/>
<dbReference type="InterPro" id="IPR038765">
    <property type="entry name" value="Papain-like_cys_pep_sf"/>
</dbReference>
<keyword evidence="8" id="KW-1185">Reference proteome</keyword>
<dbReference type="OrthoDB" id="1939479at2759"/>
<comment type="similarity">
    <text evidence="1">Belongs to the peptidase C48 family.</text>
</comment>
<feature type="compositionally biased region" description="Low complexity" evidence="5">
    <location>
        <begin position="606"/>
        <end position="616"/>
    </location>
</feature>
<gene>
    <name evidence="7" type="ORF">LSCM1_04220</name>
</gene>
<evidence type="ECO:0000256" key="4">
    <source>
        <dbReference type="ARBA" id="ARBA00022807"/>
    </source>
</evidence>
<comment type="caution">
    <text evidence="7">The sequence shown here is derived from an EMBL/GenBank/DDBJ whole genome shotgun (WGS) entry which is preliminary data.</text>
</comment>
<evidence type="ECO:0000313" key="8">
    <source>
        <dbReference type="Proteomes" id="UP000673552"/>
    </source>
</evidence>
<protein>
    <recommendedName>
        <fullName evidence="6">Ubiquitin-like protease family profile domain-containing protein</fullName>
    </recommendedName>
</protein>
<evidence type="ECO:0000313" key="7">
    <source>
        <dbReference type="EMBL" id="KAG5476507.1"/>
    </source>
</evidence>
<dbReference type="Pfam" id="PF02902">
    <property type="entry name" value="Peptidase_C48"/>
    <property type="match status" value="1"/>
</dbReference>
<accession>A0A836GZ86</accession>
<dbReference type="PANTHER" id="PTHR46468">
    <property type="entry name" value="SENTRIN-SPECIFIC PROTEASE 8"/>
    <property type="match status" value="1"/>
</dbReference>
<feature type="region of interest" description="Disordered" evidence="5">
    <location>
        <begin position="181"/>
        <end position="244"/>
    </location>
</feature>
<feature type="region of interest" description="Disordered" evidence="5">
    <location>
        <begin position="427"/>
        <end position="501"/>
    </location>
</feature>
<sequence>MPARSSMISPLSARHLPAAEASPKSFSLSFAATFSTVAEPHPARRDSEGDVRKPLTPPFSTRASTATLDMRMQDLAAQPEPVPSPTRAFWRPARSPTIRPPPNALLPANLHGRRAHLLLASGADVTGPCEATTRRLPGSSTASLASAHTSGMATTHSSTPPPYALVMDSLVRRYRAEEDRLSQWRQDGGRCRSSAPSRHGAVQLRRRSRGTEKKEWLAQAGSRGSADAALNGHGGRDTDNGPQGALASIVQGLALVRAVQSWWRRGARPRAAGKASKRWHRKTLPVSAAEVSSVGTLRLSATAVATVLSSPAAESAAPRAWMSRAGRTVLECFSQSLSLSSERGKSVVLELLRSADAAQSRSVQSVDHEDAVYDSLNEDQQVRGTRMTEATAAAASADVVAPALSLSWADDNAAVTHPREMVLARDAASGRGGSHQRQPPHAERRASDGGDSDACMTSSTCSSRVSSVCSGDGAGRSSEALGGAERRQEARRVSGRGGEGSSDLSWFGGLRMHRLGSAAASSRDDAEAAFGSAPSLLERSCVRLSRWLRLRRRRRAAKRSQRGAGAWWKPTTAADAEPLDALSGLRYLAAAPPPFSTTAELHRRAAQAAPSPWEAAVPRTQADRGDSDTTLGNEGATPCASAVAAERSPRAPILERLRAVVAAGAAAWNVQQGGVVGPKTSLEVPSSDSEAPVISLAAQRSREHAADLARLTESLTMLTEFDGRAPAGGRDEVRARRANSPKGVTCASLLTENQEQIDAAALSSPSASKATTSALPACSPFRARPLSIVSAGQHRRSYHGDSRNSRDVKPHACGVKDHLHAAEDEAAAGAFRSLLTDTTHTPHNVAVREAYEAIMNEVCTPLARRAVENAIDVSRSAADRALTQWIERRLILELTQSCAREKQVSAEGRQSAAPSATTSQPLVFTGVTQHIRSGVPVSIEHLRLDGSDRQTLESVKARSASDAIAVKFDTSGYDISYRQLSSLDSQSWLNDQVINNYLQLLCVEAEGAAHISFPAAQRRHRIASLGTHFYTTIESELRRRSGGSIDCPPCLPQLDSGSAAFRWLRNRQHLLEPYSPSDPRSVRAVLVPVNIEAQHWALAVFYRADNRWVMYDSMSRSGAARQRGHVIVTHLSHVWRECQRHFGIVHSEGTTATEHSRSSAAPKFSLWASACVVAAPYVPFTDTLGTKRRSTAVSPLDSLEPYHSLDQLHRAAKRVRHQAGLFAEEAAQTALQVVGGGGRTGGIFDTTCSASAAPVLPPPPLPLATVKAIPAGQLSDTEVEWFTGGFDHIPQQANGNDCGVFVCQAAWCVAQGVAVSFAQSDVARLREVILLELFNKQLLRRYPTANTSSSAGV</sequence>
<dbReference type="InterPro" id="IPR003653">
    <property type="entry name" value="Peptidase_C48_C"/>
</dbReference>
<feature type="region of interest" description="Disordered" evidence="5">
    <location>
        <begin position="722"/>
        <end position="741"/>
    </location>
</feature>
<evidence type="ECO:0000256" key="1">
    <source>
        <dbReference type="ARBA" id="ARBA00005234"/>
    </source>
</evidence>
<evidence type="ECO:0000256" key="3">
    <source>
        <dbReference type="ARBA" id="ARBA00022801"/>
    </source>
</evidence>
<dbReference type="InterPro" id="IPR044613">
    <property type="entry name" value="Nep1/2-like"/>
</dbReference>
<feature type="compositionally biased region" description="Low complexity" evidence="5">
    <location>
        <begin position="457"/>
        <end position="470"/>
    </location>
</feature>
<dbReference type="SUPFAM" id="SSF54001">
    <property type="entry name" value="Cysteine proteinases"/>
    <property type="match status" value="1"/>
</dbReference>
<feature type="region of interest" description="Disordered" evidence="5">
    <location>
        <begin position="38"/>
        <end position="65"/>
    </location>
</feature>
<feature type="region of interest" description="Disordered" evidence="5">
    <location>
        <begin position="134"/>
        <end position="161"/>
    </location>
</feature>
<dbReference type="GeneID" id="92514246"/>
<feature type="region of interest" description="Disordered" evidence="5">
    <location>
        <begin position="605"/>
        <end position="636"/>
    </location>
</feature>
<feature type="compositionally biased region" description="Basic and acidic residues" evidence="5">
    <location>
        <begin position="181"/>
        <end position="190"/>
    </location>
</feature>
<name>A0A836GZ86_9TRYP</name>
<feature type="compositionally biased region" description="Low complexity" evidence="5">
    <location>
        <begin position="139"/>
        <end position="150"/>
    </location>
</feature>
<dbReference type="PROSITE" id="PS50600">
    <property type="entry name" value="ULP_PROTEASE"/>
    <property type="match status" value="1"/>
</dbReference>
<feature type="domain" description="Ubiquitin-like protease family profile" evidence="6">
    <location>
        <begin position="973"/>
        <end position="1309"/>
    </location>
</feature>
<evidence type="ECO:0000259" key="6">
    <source>
        <dbReference type="PROSITE" id="PS50600"/>
    </source>
</evidence>
<keyword evidence="3" id="KW-0378">Hydrolase</keyword>
<dbReference type="EMBL" id="JAFEUZ010000026">
    <property type="protein sequence ID" value="KAG5476507.1"/>
    <property type="molecule type" value="Genomic_DNA"/>
</dbReference>
<dbReference type="PANTHER" id="PTHR46468:SF1">
    <property type="entry name" value="SENTRIN-SPECIFIC PROTEASE 8"/>
    <property type="match status" value="1"/>
</dbReference>
<keyword evidence="2" id="KW-0645">Protease</keyword>
<dbReference type="GO" id="GO:0000338">
    <property type="term" value="P:protein deneddylation"/>
    <property type="evidence" value="ECO:0007669"/>
    <property type="project" value="TreeGrafter"/>
</dbReference>
<dbReference type="Gene3D" id="3.40.395.10">
    <property type="entry name" value="Adenoviral Proteinase, Chain A"/>
    <property type="match status" value="2"/>
</dbReference>